<dbReference type="InterPro" id="IPR044925">
    <property type="entry name" value="His-Me_finger_sf"/>
</dbReference>
<dbReference type="SUPFAM" id="SSF53098">
    <property type="entry name" value="Ribonuclease H-like"/>
    <property type="match status" value="1"/>
</dbReference>
<protein>
    <recommendedName>
        <fullName evidence="3">DNA-directed DNA polymerase</fullName>
    </recommendedName>
</protein>
<accession>A0A151IP44</accession>
<dbReference type="InterPro" id="IPR004211">
    <property type="entry name" value="Endonuclease_7"/>
</dbReference>
<dbReference type="InterPro" id="IPR036397">
    <property type="entry name" value="RNaseH_sf"/>
</dbReference>
<reference evidence="1 2" key="1">
    <citation type="submission" date="2016-03" db="EMBL/GenBank/DDBJ databases">
        <title>Cyphomyrmex costatus WGS genome.</title>
        <authorList>
            <person name="Nygaard S."/>
            <person name="Hu H."/>
            <person name="Boomsma J."/>
            <person name="Zhang G."/>
        </authorList>
    </citation>
    <scope>NUCLEOTIDE SEQUENCE [LARGE SCALE GENOMIC DNA]</scope>
    <source>
        <strain evidence="1">MS0001</strain>
        <tissue evidence="1">Whole body</tissue>
    </source>
</reference>
<dbReference type="Proteomes" id="UP000078542">
    <property type="component" value="Unassembled WGS sequence"/>
</dbReference>
<dbReference type="PANTHER" id="PTHR31511:SF12">
    <property type="entry name" value="RHO TERMINATION FACTOR N-TERMINAL DOMAIN-CONTAINING PROTEIN"/>
    <property type="match status" value="1"/>
</dbReference>
<sequence>MEDLLYCTTSIDTLEAYQAWEIKCVEYLDYLREVCRNTSQPISTGLINSSIAKIARLEYVRSTLRPRFVHEGSGHAESSKTGLSWMEIETAFNNRVLTGVVVNSSYIEPRQFLTDARDTVLDHTRVNLQRHACLKVNATFNGEFVADDKRSFKSITTKNHELYGASDLKEWYDEYVMDAILSDLEEFQERDSGWALSRILNLIVNVNKFYPMHGGCRVNVPRRIISKRATINIETYDNACFAWAIVAALYPASTNVNRTSQYPHYSEVLQLEGIDFPVTLKQITKFEHLNDVSVTVFVERERDEKKRITDSDTMIVPLRVTKVKRNKHVNLLYVQHDDNVVGHFVWIKNLSRLLNTQLNRSTCKKYICESERLARHNVDCARLNQCTVILPDEYDKWLSFRNHNRTKRLPFVIYADLECILEKTGIDDERISRFVYQHHKVFSIGYYLHCEFDETMSKYRHCRGANCVEWFVNELYHLTHRVKSLFDRNTHMNQFTHEQWKQFTGATHCHICEKPFEEEHIRVRDHCHITGRYRGPAHSYCNLIYQESRFIPVFFHNLSGYDAHFIIKDIANRYDGKVYLLPVTKENYIAFTKYVKDTASGSWRGTDIMQLRFVDSYKFLSSSLEKLVSYLDKSKLKITQSIFSNLNTQEFDFLTRKGVFPYEYVDNFDKLNETSLPPREAFYSSLTNEDVFRR</sequence>
<organism evidence="1 2">
    <name type="scientific">Cyphomyrmex costatus</name>
    <dbReference type="NCBI Taxonomy" id="456900"/>
    <lineage>
        <taxon>Eukaryota</taxon>
        <taxon>Metazoa</taxon>
        <taxon>Ecdysozoa</taxon>
        <taxon>Arthropoda</taxon>
        <taxon>Hexapoda</taxon>
        <taxon>Insecta</taxon>
        <taxon>Pterygota</taxon>
        <taxon>Neoptera</taxon>
        <taxon>Endopterygota</taxon>
        <taxon>Hymenoptera</taxon>
        <taxon>Apocrita</taxon>
        <taxon>Aculeata</taxon>
        <taxon>Formicoidea</taxon>
        <taxon>Formicidae</taxon>
        <taxon>Myrmicinae</taxon>
        <taxon>Cyphomyrmex</taxon>
    </lineage>
</organism>
<dbReference type="GO" id="GO:0003676">
    <property type="term" value="F:nucleic acid binding"/>
    <property type="evidence" value="ECO:0007669"/>
    <property type="project" value="InterPro"/>
</dbReference>
<gene>
    <name evidence="1" type="ORF">ALC62_01821</name>
</gene>
<dbReference type="AlphaFoldDB" id="A0A151IP44"/>
<dbReference type="SUPFAM" id="SSF54060">
    <property type="entry name" value="His-Me finger endonucleases"/>
    <property type="match status" value="1"/>
</dbReference>
<name>A0A151IP44_9HYME</name>
<dbReference type="EMBL" id="KQ976894">
    <property type="protein sequence ID" value="KYN07221.1"/>
    <property type="molecule type" value="Genomic_DNA"/>
</dbReference>
<dbReference type="InterPro" id="IPR012337">
    <property type="entry name" value="RNaseH-like_sf"/>
</dbReference>
<dbReference type="STRING" id="456900.A0A151IP44"/>
<dbReference type="PANTHER" id="PTHR31511">
    <property type="entry name" value="PROTEIN CBG23764"/>
    <property type="match status" value="1"/>
</dbReference>
<dbReference type="Pfam" id="PF02945">
    <property type="entry name" value="Endonuclease_7"/>
    <property type="match status" value="1"/>
</dbReference>
<evidence type="ECO:0000313" key="1">
    <source>
        <dbReference type="EMBL" id="KYN07221.1"/>
    </source>
</evidence>
<proteinExistence type="predicted"/>
<evidence type="ECO:0008006" key="3">
    <source>
        <dbReference type="Google" id="ProtNLM"/>
    </source>
</evidence>
<dbReference type="Gene3D" id="3.30.420.10">
    <property type="entry name" value="Ribonuclease H-like superfamily/Ribonuclease H"/>
    <property type="match status" value="1"/>
</dbReference>
<keyword evidence="2" id="KW-1185">Reference proteome</keyword>
<evidence type="ECO:0000313" key="2">
    <source>
        <dbReference type="Proteomes" id="UP000078542"/>
    </source>
</evidence>